<organism evidence="2 3">
    <name type="scientific">Capnocytophaga sputigena</name>
    <dbReference type="NCBI Taxonomy" id="1019"/>
    <lineage>
        <taxon>Bacteria</taxon>
        <taxon>Pseudomonadati</taxon>
        <taxon>Bacteroidota</taxon>
        <taxon>Flavobacteriia</taxon>
        <taxon>Flavobacteriales</taxon>
        <taxon>Flavobacteriaceae</taxon>
        <taxon>Capnocytophaga</taxon>
    </lineage>
</organism>
<keyword evidence="1" id="KW-1133">Transmembrane helix</keyword>
<evidence type="ECO:0000256" key="1">
    <source>
        <dbReference type="SAM" id="Phobius"/>
    </source>
</evidence>
<accession>A0A250F027</accession>
<dbReference type="EMBL" id="CP022383">
    <property type="protein sequence ID" value="ATA78499.1"/>
    <property type="molecule type" value="Genomic_DNA"/>
</dbReference>
<name>A0A250F027_CAPSP</name>
<gene>
    <name evidence="2" type="ORF">CGC59_01870</name>
</gene>
<sequence length="124" mass="13825">MNTGALLNGISNGLTLAQQGKDLYDSFGNKNNGNSNSGNTVVNENHYHVTKSKEELEIERQRLELERQQVSFANATARSQHAEKLRNERKIVDSITNKGSDNTALYMLGGVLFLGFIIVLMRKK</sequence>
<feature type="transmembrane region" description="Helical" evidence="1">
    <location>
        <begin position="103"/>
        <end position="121"/>
    </location>
</feature>
<protein>
    <submittedName>
        <fullName evidence="2">Uncharacterized protein</fullName>
    </submittedName>
</protein>
<dbReference type="AlphaFoldDB" id="A0A250F027"/>
<reference evidence="3" key="1">
    <citation type="submission" date="2017-06" db="EMBL/GenBank/DDBJ databases">
        <title>Capnocytophaga spp. assemblies.</title>
        <authorList>
            <person name="Gulvik C.A."/>
        </authorList>
    </citation>
    <scope>NUCLEOTIDE SEQUENCE [LARGE SCALE GENOMIC DNA]</scope>
    <source>
        <strain evidence="3">H4486</strain>
    </source>
</reference>
<proteinExistence type="predicted"/>
<keyword evidence="1" id="KW-0472">Membrane</keyword>
<dbReference type="Proteomes" id="UP000217334">
    <property type="component" value="Chromosome"/>
</dbReference>
<dbReference type="RefSeq" id="WP_095900668.1">
    <property type="nucleotide sequence ID" value="NZ_CP022383.1"/>
</dbReference>
<evidence type="ECO:0000313" key="2">
    <source>
        <dbReference type="EMBL" id="ATA78499.1"/>
    </source>
</evidence>
<evidence type="ECO:0000313" key="3">
    <source>
        <dbReference type="Proteomes" id="UP000217334"/>
    </source>
</evidence>
<keyword evidence="1" id="KW-0812">Transmembrane</keyword>